<dbReference type="EMBL" id="JAVEPI010000001">
    <property type="protein sequence ID" value="KAK1444399.1"/>
    <property type="molecule type" value="Genomic_DNA"/>
</dbReference>
<evidence type="ECO:0000313" key="11">
    <source>
        <dbReference type="Proteomes" id="UP001230268"/>
    </source>
</evidence>
<keyword evidence="7" id="KW-0325">Glycoprotein</keyword>
<dbReference type="Gene3D" id="2.60.40.2860">
    <property type="match status" value="2"/>
</dbReference>
<evidence type="ECO:0000313" key="10">
    <source>
        <dbReference type="EMBL" id="KAK1444399.1"/>
    </source>
</evidence>
<feature type="domain" description="6-Cys" evidence="9">
    <location>
        <begin position="204"/>
        <end position="301"/>
    </location>
</feature>
<comment type="subcellular location">
    <subcellularLocation>
        <location evidence="1">Cell membrane</location>
    </subcellularLocation>
    <subcellularLocation>
        <location evidence="2">Cell surface</location>
    </subcellularLocation>
</comment>
<dbReference type="GO" id="GO:0009986">
    <property type="term" value="C:cell surface"/>
    <property type="evidence" value="ECO:0007669"/>
    <property type="project" value="UniProtKB-SubCell"/>
</dbReference>
<proteinExistence type="predicted"/>
<comment type="caution">
    <text evidence="10">The sequence shown here is derived from an EMBL/GenBank/DDBJ whole genome shotgun (WGS) entry which is preliminary data.</text>
</comment>
<evidence type="ECO:0000256" key="7">
    <source>
        <dbReference type="ARBA" id="ARBA00023180"/>
    </source>
</evidence>
<evidence type="ECO:0000256" key="4">
    <source>
        <dbReference type="ARBA" id="ARBA00022729"/>
    </source>
</evidence>
<gene>
    <name evidence="10" type="ORF">BgAZ_103050</name>
</gene>
<feature type="chain" id="PRO_5042127275" description="6-Cys domain-containing protein" evidence="8">
    <location>
        <begin position="19"/>
        <end position="1019"/>
    </location>
</feature>
<evidence type="ECO:0000256" key="8">
    <source>
        <dbReference type="SAM" id="SignalP"/>
    </source>
</evidence>
<dbReference type="GO" id="GO:0005886">
    <property type="term" value="C:plasma membrane"/>
    <property type="evidence" value="ECO:0007669"/>
    <property type="project" value="UniProtKB-SubCell"/>
</dbReference>
<dbReference type="InterPro" id="IPR038160">
    <property type="entry name" value="6_CYS_dom_sf"/>
</dbReference>
<reference evidence="10" key="1">
    <citation type="submission" date="2023-08" db="EMBL/GenBank/DDBJ databases">
        <title>Draft sequence of the Babesia gibsoni genome.</title>
        <authorList>
            <person name="Yamagishi J.Y."/>
            <person name="Xuan X.X."/>
        </authorList>
    </citation>
    <scope>NUCLEOTIDE SEQUENCE</scope>
    <source>
        <strain evidence="10">Azabu</strain>
    </source>
</reference>
<keyword evidence="4 8" id="KW-0732">Signal</keyword>
<keyword evidence="3" id="KW-1003">Cell membrane</keyword>
<sequence>MGISIWVVWLFSVFFCNAEVINWEELSIEELSIHDEDKRTVVINHIIRKEFAIRFTCPKPYVVYPRNDDEAAKTDPHVFVEAGLAILKVPLSRVIRGLHGKPSMRLFQDEERNGMELRYPGTIDPIDTGIVSFIRGDATRLHFFCALPNFDVGAYLAHKPNYLTISDSINLIPVRDDMINYLKEMGAAVGMLSIKISDIHKATHGCGSIETPEFINEVHHVKDTGVRSCTVDVMEHPDVGFYCDGRIEPNNCFYRLLDSETSDEINIDGFVDVKKSSDNKWFFATYNRQSFKTRFNGYCQCIDQSTGLVKAKINIMTGMSHECNISDLIFKDLTKPVIGRWCDVGLLPGDTLTIKLPVNIYDDDNNNPLTGYWGPIKSQPRLMTSYIYPHDMTRYFLNYWDLFNKIYPPHVHERKAYFVGDALQIDQSKQSDGIITVTYLENVPLSYPSWLSGLAYIWNLKVNKDVLAIREMTGIINIVPARTHDYYMLGCEPPNSSVFSKMTHYTANMSDMDIYGHKMRLCQLVPGYSGKYGLYCPPGQTVEPRGCDRYGFNASLHGTQHWKGLAMVYVNQLLSNMRFFKRTLMQRPPDNYSVICSCVDRDGFETARAIISNSTQQLCSYVGFGANRNMTLIVPSVKIIGGHIDGKLLPEIKEVPLIGEPIEKMNILSQGTSMRFWCELNISRSMLEILGLNDETEPFLVQAHQNISEEPLGGGGINKWSCMELSKYEALLLPLNSFKYFYRETNTGGQKKLVPEEYSNSFITNAGGFRVDRSMHSIGAYDYLSVTLMNPKSSIIVSKNNDAFVFLKYACGKLTRAHRLVEGKTEVGIYTEPYYFDDEEDIDFEDLDEHMSTDPPVRTNFANKVVHNYISSQGEDVIETRSLSVWGIIDVAIPATDPYLRGCGMTDPSEQLFRQDTIPLLNDFGERAGCEVDITEGDAAFYCPLPYLTEPRGCIPTSPTATFMVKQPGDKESQHFHVFTKDRRDFDSLKALEGEKRETFECHCVTNKGIKVATIRISA</sequence>
<evidence type="ECO:0000256" key="1">
    <source>
        <dbReference type="ARBA" id="ARBA00004236"/>
    </source>
</evidence>
<accession>A0AAD8PFH1</accession>
<evidence type="ECO:0000256" key="3">
    <source>
        <dbReference type="ARBA" id="ARBA00022475"/>
    </source>
</evidence>
<keyword evidence="11" id="KW-1185">Reference proteome</keyword>
<name>A0AAD8PFH1_BABGI</name>
<feature type="signal peptide" evidence="8">
    <location>
        <begin position="1"/>
        <end position="18"/>
    </location>
</feature>
<dbReference type="Proteomes" id="UP001230268">
    <property type="component" value="Unassembled WGS sequence"/>
</dbReference>
<dbReference type="Pfam" id="PF07422">
    <property type="entry name" value="s48_45"/>
    <property type="match status" value="1"/>
</dbReference>
<keyword evidence="6" id="KW-1015">Disulfide bond</keyword>
<keyword evidence="5" id="KW-0472">Membrane</keyword>
<organism evidence="10 11">
    <name type="scientific">Babesia gibsoni</name>
    <dbReference type="NCBI Taxonomy" id="33632"/>
    <lineage>
        <taxon>Eukaryota</taxon>
        <taxon>Sar</taxon>
        <taxon>Alveolata</taxon>
        <taxon>Apicomplexa</taxon>
        <taxon>Aconoidasida</taxon>
        <taxon>Piroplasmida</taxon>
        <taxon>Babesiidae</taxon>
        <taxon>Babesia</taxon>
    </lineage>
</organism>
<dbReference type="InterPro" id="IPR010884">
    <property type="entry name" value="6_CYS_dom"/>
</dbReference>
<dbReference type="AlphaFoldDB" id="A0AAD8PFH1"/>
<evidence type="ECO:0000256" key="2">
    <source>
        <dbReference type="ARBA" id="ARBA00004241"/>
    </source>
</evidence>
<protein>
    <recommendedName>
        <fullName evidence="9">6-Cys domain-containing protein</fullName>
    </recommendedName>
</protein>
<evidence type="ECO:0000256" key="6">
    <source>
        <dbReference type="ARBA" id="ARBA00023157"/>
    </source>
</evidence>
<evidence type="ECO:0000256" key="5">
    <source>
        <dbReference type="ARBA" id="ARBA00023136"/>
    </source>
</evidence>
<evidence type="ECO:0000259" key="9">
    <source>
        <dbReference type="Pfam" id="PF07422"/>
    </source>
</evidence>